<dbReference type="Gene3D" id="3.40.250.10">
    <property type="entry name" value="Rhodanese-like domain"/>
    <property type="match status" value="2"/>
</dbReference>
<protein>
    <submittedName>
        <fullName evidence="4">Sulfurtransferase</fullName>
    </submittedName>
</protein>
<keyword evidence="1" id="KW-0808">Transferase</keyword>
<evidence type="ECO:0000313" key="5">
    <source>
        <dbReference type="Proteomes" id="UP001144347"/>
    </source>
</evidence>
<dbReference type="CDD" id="cd01448">
    <property type="entry name" value="TST_Repeat_1"/>
    <property type="match status" value="1"/>
</dbReference>
<name>A0ABT4L4C8_9SPHI</name>
<dbReference type="PROSITE" id="PS50206">
    <property type="entry name" value="RHODANESE_3"/>
    <property type="match status" value="2"/>
</dbReference>
<evidence type="ECO:0000259" key="3">
    <source>
        <dbReference type="PROSITE" id="PS50206"/>
    </source>
</evidence>
<feature type="domain" description="Rhodanese" evidence="3">
    <location>
        <begin position="164"/>
        <end position="277"/>
    </location>
</feature>
<dbReference type="InterPro" id="IPR001763">
    <property type="entry name" value="Rhodanese-like_dom"/>
</dbReference>
<dbReference type="EMBL" id="JAPWGM010000001">
    <property type="protein sequence ID" value="MCZ4242780.1"/>
    <property type="molecule type" value="Genomic_DNA"/>
</dbReference>
<dbReference type="InterPro" id="IPR036873">
    <property type="entry name" value="Rhodanese-like_dom_sf"/>
</dbReference>
<evidence type="ECO:0000256" key="1">
    <source>
        <dbReference type="ARBA" id="ARBA00022679"/>
    </source>
</evidence>
<dbReference type="CDD" id="cd01449">
    <property type="entry name" value="TST_Repeat_2"/>
    <property type="match status" value="1"/>
</dbReference>
<sequence>MSQKISPIISPEDLILLNPENYILIDASAGSKARYDESHLNGALFADVNNDLANVTDFAVGGRHPLPTFEQFGITIGKFGITKDSHVIVYDDKNGGNAAARLWWMLKSIGHEKVQVINGGFDAAIKAGFKLSAKVETPKSVGPYPIRAWNLPLADINEVEAVSKTKDHIVIDVRDANRFAGLTEPIDLIAGHIPGATNIPFTENLDASGAFLKPEVLKQKYTLALANIKPENVIVHCGSGITACHTLLAMDYAGLQIPKLYVGSWSEWSRNNKEMVLSE</sequence>
<dbReference type="RefSeq" id="WP_269425868.1">
    <property type="nucleotide sequence ID" value="NZ_JAPWGM010000001.1"/>
</dbReference>
<proteinExistence type="predicted"/>
<keyword evidence="2" id="KW-0677">Repeat</keyword>
<evidence type="ECO:0000256" key="2">
    <source>
        <dbReference type="ARBA" id="ARBA00022737"/>
    </source>
</evidence>
<organism evidence="4 5">
    <name type="scientific">Pedobacter punctiformis</name>
    <dbReference type="NCBI Taxonomy" id="3004097"/>
    <lineage>
        <taxon>Bacteria</taxon>
        <taxon>Pseudomonadati</taxon>
        <taxon>Bacteroidota</taxon>
        <taxon>Sphingobacteriia</taxon>
        <taxon>Sphingobacteriales</taxon>
        <taxon>Sphingobacteriaceae</taxon>
        <taxon>Pedobacter</taxon>
    </lineage>
</organism>
<dbReference type="SMART" id="SM00450">
    <property type="entry name" value="RHOD"/>
    <property type="match status" value="2"/>
</dbReference>
<dbReference type="Pfam" id="PF00581">
    <property type="entry name" value="Rhodanese"/>
    <property type="match status" value="2"/>
</dbReference>
<reference evidence="4" key="1">
    <citation type="submission" date="2022-12" db="EMBL/GenBank/DDBJ databases">
        <title>Genome sequence of HCMS5-2.</title>
        <authorList>
            <person name="Woo H."/>
        </authorList>
    </citation>
    <scope>NUCLEOTIDE SEQUENCE</scope>
    <source>
        <strain evidence="4">HCMS5-2</strain>
    </source>
</reference>
<dbReference type="PANTHER" id="PTHR11364">
    <property type="entry name" value="THIOSULFATE SULFERTANSFERASE"/>
    <property type="match status" value="1"/>
</dbReference>
<dbReference type="PANTHER" id="PTHR11364:SF27">
    <property type="entry name" value="SULFURTRANSFERASE"/>
    <property type="match status" value="1"/>
</dbReference>
<accession>A0ABT4L4C8</accession>
<dbReference type="InterPro" id="IPR045078">
    <property type="entry name" value="TST/MPST-like"/>
</dbReference>
<feature type="domain" description="Rhodanese" evidence="3">
    <location>
        <begin position="18"/>
        <end position="133"/>
    </location>
</feature>
<gene>
    <name evidence="4" type="ORF">O0955_02075</name>
</gene>
<evidence type="ECO:0000313" key="4">
    <source>
        <dbReference type="EMBL" id="MCZ4242780.1"/>
    </source>
</evidence>
<keyword evidence="5" id="KW-1185">Reference proteome</keyword>
<dbReference type="Proteomes" id="UP001144347">
    <property type="component" value="Unassembled WGS sequence"/>
</dbReference>
<dbReference type="SUPFAM" id="SSF52821">
    <property type="entry name" value="Rhodanese/Cell cycle control phosphatase"/>
    <property type="match status" value="2"/>
</dbReference>
<comment type="caution">
    <text evidence="4">The sequence shown here is derived from an EMBL/GenBank/DDBJ whole genome shotgun (WGS) entry which is preliminary data.</text>
</comment>